<dbReference type="GeneID" id="113211269"/>
<sequence>MSVAVWSLNAELGTGSVRKSFDWEENPEIKAETLAVDHGDDPNARVNSEQLRLVVTGCYSLRGRREHDPEDIADSKSLEGNEGDSQQLADADSGTPPVRESFDWEENPEIKAETGAVDHGDDPNAGVKDEQLRLVVTGCYSLRGRREQDPEDIADSRTLEGDAGDSQQSAGSELASNGDPSDSRKNEAPAVEAKQNGAERSVHTVEKPYQCDICKHCFPVKRTLVAHIRTHTGERSYECDFCKQRFAIKKTLVDHIRTHTGERPYQCDICEQGFAVKCNLVAHMRTHTGERPYNCDFCKQRFVEKGALNKHIRTHTGERPFQCDICNHSFSAKRTLERHIRTHTGERPYQCDICKQQFKQKSHLVRHLKTHSLEKA</sequence>
<feature type="domain" description="C2H2-type" evidence="8">
    <location>
        <begin position="349"/>
        <end position="376"/>
    </location>
</feature>
<dbReference type="GO" id="GO:0000981">
    <property type="term" value="F:DNA-binding transcription factor activity, RNA polymerase II-specific"/>
    <property type="evidence" value="ECO:0007669"/>
    <property type="project" value="TreeGrafter"/>
</dbReference>
<feature type="domain" description="C2H2-type" evidence="8">
    <location>
        <begin position="321"/>
        <end position="348"/>
    </location>
</feature>
<dbReference type="FunFam" id="3.30.160.60:FF:000557">
    <property type="entry name" value="zinc finger and SCAN domain-containing protein 29"/>
    <property type="match status" value="2"/>
</dbReference>
<organism evidence="9 10">
    <name type="scientific">Frankliniella occidentalis</name>
    <name type="common">Western flower thrips</name>
    <name type="synonym">Euthrips occidentalis</name>
    <dbReference type="NCBI Taxonomy" id="133901"/>
    <lineage>
        <taxon>Eukaryota</taxon>
        <taxon>Metazoa</taxon>
        <taxon>Ecdysozoa</taxon>
        <taxon>Arthropoda</taxon>
        <taxon>Hexapoda</taxon>
        <taxon>Insecta</taxon>
        <taxon>Pterygota</taxon>
        <taxon>Neoptera</taxon>
        <taxon>Paraneoptera</taxon>
        <taxon>Thysanoptera</taxon>
        <taxon>Terebrantia</taxon>
        <taxon>Thripoidea</taxon>
        <taxon>Thripidae</taxon>
        <taxon>Frankliniella</taxon>
    </lineage>
</organism>
<dbReference type="FunFam" id="3.30.160.60:FF:000110">
    <property type="entry name" value="Zinc finger protein-like"/>
    <property type="match status" value="1"/>
</dbReference>
<keyword evidence="5" id="KW-0862">Zinc</keyword>
<evidence type="ECO:0000256" key="6">
    <source>
        <dbReference type="PROSITE-ProRule" id="PRU00042"/>
    </source>
</evidence>
<dbReference type="KEGG" id="foc:113211269"/>
<dbReference type="Pfam" id="PF00096">
    <property type="entry name" value="zf-C2H2"/>
    <property type="match status" value="5"/>
</dbReference>
<feature type="domain" description="C2H2-type" evidence="8">
    <location>
        <begin position="293"/>
        <end position="320"/>
    </location>
</feature>
<dbReference type="Pfam" id="PF13894">
    <property type="entry name" value="zf-C2H2_4"/>
    <property type="match status" value="1"/>
</dbReference>
<dbReference type="Gene3D" id="3.30.160.60">
    <property type="entry name" value="Classic Zinc Finger"/>
    <property type="match status" value="6"/>
</dbReference>
<proteinExistence type="inferred from homology"/>
<evidence type="ECO:0000256" key="2">
    <source>
        <dbReference type="ARBA" id="ARBA00022723"/>
    </source>
</evidence>
<comment type="similarity">
    <text evidence="1">Belongs to the krueppel C2H2-type zinc-finger protein family.</text>
</comment>
<evidence type="ECO:0000256" key="1">
    <source>
        <dbReference type="ARBA" id="ARBA00006991"/>
    </source>
</evidence>
<dbReference type="FunFam" id="3.30.160.60:FF:001963">
    <property type="entry name" value="Replication initiator 1"/>
    <property type="match status" value="1"/>
</dbReference>
<dbReference type="PANTHER" id="PTHR23235">
    <property type="entry name" value="KRUEPPEL-LIKE TRANSCRIPTION FACTOR"/>
    <property type="match status" value="1"/>
</dbReference>
<keyword evidence="2" id="KW-0479">Metal-binding</keyword>
<reference evidence="10" key="1">
    <citation type="submission" date="2025-08" db="UniProtKB">
        <authorList>
            <consortium name="RefSeq"/>
        </authorList>
    </citation>
    <scope>IDENTIFICATION</scope>
    <source>
        <tissue evidence="10">Whole organism</tissue>
    </source>
</reference>
<keyword evidence="9" id="KW-1185">Reference proteome</keyword>
<evidence type="ECO:0000256" key="7">
    <source>
        <dbReference type="SAM" id="MobiDB-lite"/>
    </source>
</evidence>
<dbReference type="InterPro" id="IPR013087">
    <property type="entry name" value="Znf_C2H2_type"/>
</dbReference>
<dbReference type="RefSeq" id="XP_052131961.1">
    <property type="nucleotide sequence ID" value="XM_052276001.1"/>
</dbReference>
<dbReference type="GO" id="GO:0000978">
    <property type="term" value="F:RNA polymerase II cis-regulatory region sequence-specific DNA binding"/>
    <property type="evidence" value="ECO:0007669"/>
    <property type="project" value="TreeGrafter"/>
</dbReference>
<dbReference type="FunFam" id="3.30.160.60:FF:002343">
    <property type="entry name" value="Zinc finger protein 33A"/>
    <property type="match status" value="1"/>
</dbReference>
<evidence type="ECO:0000313" key="9">
    <source>
        <dbReference type="Proteomes" id="UP000504606"/>
    </source>
</evidence>
<feature type="compositionally biased region" description="Basic and acidic residues" evidence="7">
    <location>
        <begin position="65"/>
        <end position="79"/>
    </location>
</feature>
<dbReference type="FunFam" id="3.30.160.60:FF:003288">
    <property type="entry name" value="Uncharacterized protein"/>
    <property type="match status" value="1"/>
</dbReference>
<keyword evidence="3" id="KW-0677">Repeat</keyword>
<dbReference type="PROSITE" id="PS00028">
    <property type="entry name" value="ZINC_FINGER_C2H2_1"/>
    <property type="match status" value="6"/>
</dbReference>
<dbReference type="GO" id="GO:0008270">
    <property type="term" value="F:zinc ion binding"/>
    <property type="evidence" value="ECO:0007669"/>
    <property type="project" value="UniProtKB-KW"/>
</dbReference>
<dbReference type="AlphaFoldDB" id="A0A9C6XA38"/>
<protein>
    <submittedName>
        <fullName evidence="10">Zinc finger protein 771-like</fullName>
    </submittedName>
</protein>
<feature type="region of interest" description="Disordered" evidence="7">
    <location>
        <begin position="146"/>
        <end position="201"/>
    </location>
</feature>
<dbReference type="PANTHER" id="PTHR23235:SF120">
    <property type="entry name" value="KRUPPEL-LIKE FACTOR 15"/>
    <property type="match status" value="1"/>
</dbReference>
<dbReference type="SUPFAM" id="SSF57667">
    <property type="entry name" value="beta-beta-alpha zinc fingers"/>
    <property type="match status" value="3"/>
</dbReference>
<keyword evidence="4 6" id="KW-0863">Zinc-finger</keyword>
<dbReference type="PROSITE" id="PS50157">
    <property type="entry name" value="ZINC_FINGER_C2H2_2"/>
    <property type="match status" value="6"/>
</dbReference>
<gene>
    <name evidence="10" type="primary">LOC113211269</name>
</gene>
<accession>A0A9C6XA38</accession>
<evidence type="ECO:0000256" key="5">
    <source>
        <dbReference type="ARBA" id="ARBA00022833"/>
    </source>
</evidence>
<evidence type="ECO:0000259" key="8">
    <source>
        <dbReference type="PROSITE" id="PS50157"/>
    </source>
</evidence>
<dbReference type="GO" id="GO:0005634">
    <property type="term" value="C:nucleus"/>
    <property type="evidence" value="ECO:0007669"/>
    <property type="project" value="UniProtKB-ARBA"/>
</dbReference>
<feature type="compositionally biased region" description="Polar residues" evidence="7">
    <location>
        <begin position="165"/>
        <end position="180"/>
    </location>
</feature>
<evidence type="ECO:0000256" key="3">
    <source>
        <dbReference type="ARBA" id="ARBA00022737"/>
    </source>
</evidence>
<evidence type="ECO:0000313" key="10">
    <source>
        <dbReference type="RefSeq" id="XP_052131961.1"/>
    </source>
</evidence>
<feature type="region of interest" description="Disordered" evidence="7">
    <location>
        <begin position="65"/>
        <end position="106"/>
    </location>
</feature>
<feature type="domain" description="C2H2-type" evidence="8">
    <location>
        <begin position="209"/>
        <end position="236"/>
    </location>
</feature>
<name>A0A9C6XA38_FRAOC</name>
<dbReference type="Proteomes" id="UP000504606">
    <property type="component" value="Unplaced"/>
</dbReference>
<feature type="domain" description="C2H2-type" evidence="8">
    <location>
        <begin position="237"/>
        <end position="264"/>
    </location>
</feature>
<dbReference type="SMART" id="SM00355">
    <property type="entry name" value="ZnF_C2H2"/>
    <property type="match status" value="6"/>
</dbReference>
<feature type="compositionally biased region" description="Basic and acidic residues" evidence="7">
    <location>
        <begin position="146"/>
        <end position="160"/>
    </location>
</feature>
<evidence type="ECO:0000256" key="4">
    <source>
        <dbReference type="ARBA" id="ARBA00022771"/>
    </source>
</evidence>
<dbReference type="InterPro" id="IPR036236">
    <property type="entry name" value="Znf_C2H2_sf"/>
</dbReference>
<dbReference type="OrthoDB" id="6077919at2759"/>
<feature type="domain" description="C2H2-type" evidence="8">
    <location>
        <begin position="265"/>
        <end position="292"/>
    </location>
</feature>